<dbReference type="RefSeq" id="XP_014243735.1">
    <property type="nucleotide sequence ID" value="XM_014388249.2"/>
</dbReference>
<dbReference type="KEGG" id="clec:106663428"/>
<dbReference type="RefSeq" id="XP_014243736.1">
    <property type="nucleotide sequence ID" value="XM_014388250.2"/>
</dbReference>
<dbReference type="EnsemblMetazoa" id="XM_014388250.2">
    <property type="protein sequence ID" value="XP_014243736.1"/>
    <property type="gene ID" value="LOC106663428"/>
</dbReference>
<keyword evidence="4" id="KW-1185">Reference proteome</keyword>
<reference evidence="3" key="1">
    <citation type="submission" date="2022-01" db="UniProtKB">
        <authorList>
            <consortium name="EnsemblMetazoa"/>
        </authorList>
    </citation>
    <scope>IDENTIFICATION</scope>
</reference>
<sequence>MPRQAIRPMPNNVKKTDTQSVGGIVSNSNRTRPKLTSQKKIQKSAVPNDRGDGEPRKAAPKAKVDTSRPARKQDEVEEIVFAVGQQKQKKPNKRITGRHYQTKQKTKEMLNEVNLLLSMEKFHTNVNTSKSYLRSVQKTLNSSLKRRDFSKNGPGIDPEVLNLVHEPIKMTHFYLLNRQSKNAKANSQESLTELSDNSIEYQNNMTDYPKKLSLRTETKVIEDPQDNSKDVERETNVKTLLTFWNDKLSNKVDILCTCLHNPQKCLTPVIKTKNVVKLSSDGVAEEHTLKPSDIKVGKGPPGIAELLTMNSKNIIRKIKSHKNIIATSDKENLLRTIAKKDQVISQLQQNKTFNKSKSKDTVEARTKKSSNSISKISQKSAKTKIKKHNSVKKNSVYIVEELKKETVASASHSYMYIVNYLVEYVKVFREKRTSTTKEASEILDVLDIGKNQNGFSLGDCIPYSTTTENNGDELTISVGKITLITGIKAGILLPLLQIMNKTTLPGNLCKLSRAELKKLRQIGNQLATTNSSFKGKLLYYLFDIEKIFSFYKECVKVAYLKAMYYVPKVSLLHRMKHYEAMDMISLRRHRLYFTVTLIIVVFCLAMLFLASSV</sequence>
<evidence type="ECO:0000313" key="3">
    <source>
        <dbReference type="EnsemblMetazoa" id="XP_014243735.1"/>
    </source>
</evidence>
<keyword evidence="2" id="KW-1133">Transmembrane helix</keyword>
<keyword evidence="2" id="KW-0472">Membrane</keyword>
<protein>
    <submittedName>
        <fullName evidence="3">Uncharacterized protein</fullName>
    </submittedName>
</protein>
<proteinExistence type="predicted"/>
<accession>A0A8I6RKB6</accession>
<evidence type="ECO:0000256" key="2">
    <source>
        <dbReference type="SAM" id="Phobius"/>
    </source>
</evidence>
<evidence type="ECO:0000256" key="1">
    <source>
        <dbReference type="SAM" id="MobiDB-lite"/>
    </source>
</evidence>
<dbReference type="GeneID" id="106663428"/>
<feature type="compositionally biased region" description="Low complexity" evidence="1">
    <location>
        <begin position="369"/>
        <end position="380"/>
    </location>
</feature>
<dbReference type="Proteomes" id="UP000494040">
    <property type="component" value="Unassembled WGS sequence"/>
</dbReference>
<feature type="transmembrane region" description="Helical" evidence="2">
    <location>
        <begin position="591"/>
        <end position="610"/>
    </location>
</feature>
<keyword evidence="2" id="KW-0812">Transmembrane</keyword>
<feature type="compositionally biased region" description="Polar residues" evidence="1">
    <location>
        <begin position="18"/>
        <end position="39"/>
    </location>
</feature>
<dbReference type="EnsemblMetazoa" id="XM_014388249.2">
    <property type="protein sequence ID" value="XP_014243735.1"/>
    <property type="gene ID" value="LOC106663428"/>
</dbReference>
<evidence type="ECO:0000313" key="4">
    <source>
        <dbReference type="Proteomes" id="UP000494040"/>
    </source>
</evidence>
<feature type="region of interest" description="Disordered" evidence="1">
    <location>
        <begin position="1"/>
        <end position="76"/>
    </location>
</feature>
<dbReference type="AlphaFoldDB" id="A0A8I6RKB6"/>
<organism evidence="3 4">
    <name type="scientific">Cimex lectularius</name>
    <name type="common">Bed bug</name>
    <name type="synonym">Acanthia lectularia</name>
    <dbReference type="NCBI Taxonomy" id="79782"/>
    <lineage>
        <taxon>Eukaryota</taxon>
        <taxon>Metazoa</taxon>
        <taxon>Ecdysozoa</taxon>
        <taxon>Arthropoda</taxon>
        <taxon>Hexapoda</taxon>
        <taxon>Insecta</taxon>
        <taxon>Pterygota</taxon>
        <taxon>Neoptera</taxon>
        <taxon>Paraneoptera</taxon>
        <taxon>Hemiptera</taxon>
        <taxon>Heteroptera</taxon>
        <taxon>Panheteroptera</taxon>
        <taxon>Cimicomorpha</taxon>
        <taxon>Cimicidae</taxon>
        <taxon>Cimex</taxon>
    </lineage>
</organism>
<name>A0A8I6RKB6_CIMLE</name>
<feature type="region of interest" description="Disordered" evidence="1">
    <location>
        <begin position="354"/>
        <end position="385"/>
    </location>
</feature>
<feature type="compositionally biased region" description="Basic and acidic residues" evidence="1">
    <location>
        <begin position="49"/>
        <end position="74"/>
    </location>
</feature>
<feature type="compositionally biased region" description="Basic and acidic residues" evidence="1">
    <location>
        <begin position="357"/>
        <end position="366"/>
    </location>
</feature>